<reference evidence="2 3" key="1">
    <citation type="journal article" date="2015" name="Genome Biol. Evol.">
        <title>Comparative Genomics of a Bacterivorous Green Alga Reveals Evolutionary Causalities and Consequences of Phago-Mixotrophic Mode of Nutrition.</title>
        <authorList>
            <person name="Burns J.A."/>
            <person name="Paasch A."/>
            <person name="Narechania A."/>
            <person name="Kim E."/>
        </authorList>
    </citation>
    <scope>NUCLEOTIDE SEQUENCE [LARGE SCALE GENOMIC DNA]</scope>
    <source>
        <strain evidence="2 3">PLY_AMNH</strain>
    </source>
</reference>
<feature type="region of interest" description="Disordered" evidence="1">
    <location>
        <begin position="111"/>
        <end position="150"/>
    </location>
</feature>
<organism evidence="2 3">
    <name type="scientific">Cymbomonas tetramitiformis</name>
    <dbReference type="NCBI Taxonomy" id="36881"/>
    <lineage>
        <taxon>Eukaryota</taxon>
        <taxon>Viridiplantae</taxon>
        <taxon>Chlorophyta</taxon>
        <taxon>Pyramimonadophyceae</taxon>
        <taxon>Pyramimonadales</taxon>
        <taxon>Pyramimonadaceae</taxon>
        <taxon>Cymbomonas</taxon>
    </lineage>
</organism>
<sequence length="229" mass="24803">MYIIIQHGMHASAIAKLFETAKGHSVGNKGIDVRRFSLPRDIIIASATAASSVTFPAFGDVSHISSDTSQGSFACNTPVGTVKKITTCTAAPPIVHRGIFTEVDWAVPTRPPRIRRPKRRRSGGGGDDDDGWDGNNGWGGGGGDDGGSGDDWWFGGDAHHESGTWLMHAVTIACLAYCVRHVLEVEVRASQGVEGPIFAACSHSFPKMEEEPRFPQQRRAAWPFHQFTY</sequence>
<dbReference type="EMBL" id="LGRX02033102">
    <property type="protein sequence ID" value="KAK3242926.1"/>
    <property type="molecule type" value="Genomic_DNA"/>
</dbReference>
<feature type="compositionally biased region" description="Gly residues" evidence="1">
    <location>
        <begin position="134"/>
        <end position="146"/>
    </location>
</feature>
<keyword evidence="3" id="KW-1185">Reference proteome</keyword>
<dbReference type="Proteomes" id="UP001190700">
    <property type="component" value="Unassembled WGS sequence"/>
</dbReference>
<feature type="compositionally biased region" description="Basic residues" evidence="1">
    <location>
        <begin position="112"/>
        <end position="122"/>
    </location>
</feature>
<accession>A0AAE0BUA8</accession>
<evidence type="ECO:0000313" key="2">
    <source>
        <dbReference type="EMBL" id="KAK3242926.1"/>
    </source>
</evidence>
<evidence type="ECO:0000256" key="1">
    <source>
        <dbReference type="SAM" id="MobiDB-lite"/>
    </source>
</evidence>
<proteinExistence type="predicted"/>
<name>A0AAE0BUA8_9CHLO</name>
<evidence type="ECO:0000313" key="3">
    <source>
        <dbReference type="Proteomes" id="UP001190700"/>
    </source>
</evidence>
<gene>
    <name evidence="2" type="ORF">CYMTET_47398</name>
</gene>
<protein>
    <submittedName>
        <fullName evidence="2">Uncharacterized protein</fullName>
    </submittedName>
</protein>
<dbReference type="AlphaFoldDB" id="A0AAE0BUA8"/>
<comment type="caution">
    <text evidence="2">The sequence shown here is derived from an EMBL/GenBank/DDBJ whole genome shotgun (WGS) entry which is preliminary data.</text>
</comment>